<keyword evidence="3" id="KW-1185">Reference proteome</keyword>
<feature type="region of interest" description="Disordered" evidence="1">
    <location>
        <begin position="1"/>
        <end position="46"/>
    </location>
</feature>
<dbReference type="Proteomes" id="UP000503162">
    <property type="component" value="Chromosome"/>
</dbReference>
<proteinExistence type="predicted"/>
<dbReference type="AlphaFoldDB" id="A0A6G8IEH4"/>
<name>A0A6G8IEH4_9BURK</name>
<reference evidence="2 3" key="1">
    <citation type="submission" date="2020-03" db="EMBL/GenBank/DDBJ databases">
        <title>Hydrogenophaga sp. nov. isolated from cyanobacterial mat.</title>
        <authorList>
            <person name="Thorat V."/>
            <person name="Kirdat K."/>
            <person name="Tiwarekar B."/>
            <person name="Costa E.D."/>
            <person name="Yadav A."/>
        </authorList>
    </citation>
    <scope>NUCLEOTIDE SEQUENCE [LARGE SCALE GENOMIC DNA]</scope>
    <source>
        <strain evidence="2 3">BA0156</strain>
    </source>
</reference>
<dbReference type="EMBL" id="CP049989">
    <property type="protein sequence ID" value="QIM51604.1"/>
    <property type="molecule type" value="Genomic_DNA"/>
</dbReference>
<evidence type="ECO:0000313" key="3">
    <source>
        <dbReference type="Proteomes" id="UP000503162"/>
    </source>
</evidence>
<gene>
    <name evidence="2" type="ORF">G9Q37_05350</name>
</gene>
<dbReference type="KEGG" id="hcz:G9Q37_05350"/>
<organism evidence="2 3">
    <name type="scientific">Hydrogenophaga crocea</name>
    <dbReference type="NCBI Taxonomy" id="2716225"/>
    <lineage>
        <taxon>Bacteria</taxon>
        <taxon>Pseudomonadati</taxon>
        <taxon>Pseudomonadota</taxon>
        <taxon>Betaproteobacteria</taxon>
        <taxon>Burkholderiales</taxon>
        <taxon>Comamonadaceae</taxon>
        <taxon>Hydrogenophaga</taxon>
    </lineage>
</organism>
<evidence type="ECO:0000313" key="2">
    <source>
        <dbReference type="EMBL" id="QIM51604.1"/>
    </source>
</evidence>
<dbReference type="RefSeq" id="WP_166225609.1">
    <property type="nucleotide sequence ID" value="NZ_CP049989.1"/>
</dbReference>
<protein>
    <submittedName>
        <fullName evidence="2">Uncharacterized protein</fullName>
    </submittedName>
</protein>
<sequence>MTKPNTHANEGSAQPMKGLSKRAQRELAPRKASAYSFAKPNKQGKK</sequence>
<feature type="compositionally biased region" description="Polar residues" evidence="1">
    <location>
        <begin position="1"/>
        <end position="12"/>
    </location>
</feature>
<accession>A0A6G8IEH4</accession>
<evidence type="ECO:0000256" key="1">
    <source>
        <dbReference type="SAM" id="MobiDB-lite"/>
    </source>
</evidence>